<sequence length="104" mass="12034">MKMQQAFGAKVTTLKFENKIATYAVFLKKTANRDQKISLFNNLKKLVSTEIWTNENIDFIIIELTLSKKKYIQNNNLISYIGEVQIDLNKLNRLMTGDFSLAEI</sequence>
<dbReference type="EMBL" id="VANU01000003">
    <property type="protein sequence ID" value="TLP38427.1"/>
    <property type="molecule type" value="Genomic_DNA"/>
</dbReference>
<dbReference type="Proteomes" id="UP000308901">
    <property type="component" value="Unassembled WGS sequence"/>
</dbReference>
<comment type="caution">
    <text evidence="1">The sequence shown here is derived from an EMBL/GenBank/DDBJ whole genome shotgun (WGS) entry which is preliminary data.</text>
</comment>
<gene>
    <name evidence="1" type="ORF">FDK22_08125</name>
</gene>
<keyword evidence="2" id="KW-1185">Reference proteome</keyword>
<name>A0A5R8Y0Y8_9BACT</name>
<protein>
    <submittedName>
        <fullName evidence="1">Uncharacterized protein</fullName>
    </submittedName>
</protein>
<dbReference type="RefSeq" id="WP_138152422.1">
    <property type="nucleotide sequence ID" value="NZ_VANU01000003.1"/>
</dbReference>
<reference evidence="1 2" key="1">
    <citation type="submission" date="2019-05" db="EMBL/GenBank/DDBJ databases">
        <title>Arcobacter sp. nov., isolated from sea sediment.</title>
        <authorList>
            <person name="Kim W."/>
        </authorList>
    </citation>
    <scope>NUCLEOTIDE SEQUENCE [LARGE SCALE GENOMIC DNA]</scope>
    <source>
        <strain evidence="1 2">CAU 1517</strain>
    </source>
</reference>
<dbReference type="AlphaFoldDB" id="A0A5R8Y0Y8"/>
<evidence type="ECO:0000313" key="2">
    <source>
        <dbReference type="Proteomes" id="UP000308901"/>
    </source>
</evidence>
<accession>A0A5R8Y0Y8</accession>
<organism evidence="1 2">
    <name type="scientific">Arcobacter arenosus</name>
    <dbReference type="NCBI Taxonomy" id="2576037"/>
    <lineage>
        <taxon>Bacteria</taxon>
        <taxon>Pseudomonadati</taxon>
        <taxon>Campylobacterota</taxon>
        <taxon>Epsilonproteobacteria</taxon>
        <taxon>Campylobacterales</taxon>
        <taxon>Arcobacteraceae</taxon>
        <taxon>Arcobacter</taxon>
    </lineage>
</organism>
<proteinExistence type="predicted"/>
<evidence type="ECO:0000313" key="1">
    <source>
        <dbReference type="EMBL" id="TLP38427.1"/>
    </source>
</evidence>